<dbReference type="InterPro" id="IPR008964">
    <property type="entry name" value="Invasin/intimin_cell_adhesion"/>
</dbReference>
<name>A0ABW2UZX3_9BACL</name>
<feature type="domain" description="BIG2" evidence="1">
    <location>
        <begin position="1"/>
        <end position="77"/>
    </location>
</feature>
<organism evidence="2 3">
    <name type="scientific">Paenibacillus thermoaerophilus</name>
    <dbReference type="NCBI Taxonomy" id="1215385"/>
    <lineage>
        <taxon>Bacteria</taxon>
        <taxon>Bacillati</taxon>
        <taxon>Bacillota</taxon>
        <taxon>Bacilli</taxon>
        <taxon>Bacillales</taxon>
        <taxon>Paenibacillaceae</taxon>
        <taxon>Paenibacillus</taxon>
    </lineage>
</organism>
<dbReference type="SUPFAM" id="SSF49373">
    <property type="entry name" value="Invasin/intimin cell-adhesion fragments"/>
    <property type="match status" value="4"/>
</dbReference>
<evidence type="ECO:0000313" key="3">
    <source>
        <dbReference type="Proteomes" id="UP001596528"/>
    </source>
</evidence>
<dbReference type="RefSeq" id="WP_281281861.1">
    <property type="nucleotide sequence ID" value="NZ_JBHTGQ010000002.1"/>
</dbReference>
<feature type="domain" description="BIG2" evidence="1">
    <location>
        <begin position="80"/>
        <end position="160"/>
    </location>
</feature>
<sequence>MTASPKSFTLDIGKQQQITLLATFADGREELVTDKAVWTVSNEEIAEVDKGLVTGLAYGKASVTAKYGTRSATVTAEIGSVKKLTASPSLLILQNGESKQIELTAESSSGDKTVVTNDAEWSTSNAKIADVADGLVTARGNGTATITAKYGGKTATVTVHINVVDKLEADKRTLSLKSGDKATLKLTAALGDGSVKDVTAEAEWSSSSYKVADVSGGVVTAVGYGTARITAKYGNKSVTVTVDVDTLKYLQTDVVVLTVKAGSKTTVKATATYMDGTERDVSVPAVWSSSKATVADVKDGVIRAHSKGKATITVSFGGKTARIAVTVE</sequence>
<dbReference type="EMBL" id="JBHTGQ010000002">
    <property type="protein sequence ID" value="MFC7748631.1"/>
    <property type="molecule type" value="Genomic_DNA"/>
</dbReference>
<protein>
    <submittedName>
        <fullName evidence="2">Ig domain-containing protein</fullName>
    </submittedName>
</protein>
<evidence type="ECO:0000259" key="1">
    <source>
        <dbReference type="SMART" id="SM00635"/>
    </source>
</evidence>
<proteinExistence type="predicted"/>
<feature type="domain" description="BIG2" evidence="1">
    <location>
        <begin position="163"/>
        <end position="243"/>
    </location>
</feature>
<dbReference type="Pfam" id="PF02368">
    <property type="entry name" value="Big_2"/>
    <property type="match status" value="1"/>
</dbReference>
<dbReference type="SMART" id="SM00635">
    <property type="entry name" value="BID_2"/>
    <property type="match status" value="4"/>
</dbReference>
<gene>
    <name evidence="2" type="ORF">ACFQWB_01550</name>
</gene>
<reference evidence="3" key="1">
    <citation type="journal article" date="2019" name="Int. J. Syst. Evol. Microbiol.">
        <title>The Global Catalogue of Microorganisms (GCM) 10K type strain sequencing project: providing services to taxonomists for standard genome sequencing and annotation.</title>
        <authorList>
            <consortium name="The Broad Institute Genomics Platform"/>
            <consortium name="The Broad Institute Genome Sequencing Center for Infectious Disease"/>
            <person name="Wu L."/>
            <person name="Ma J."/>
        </authorList>
    </citation>
    <scope>NUCLEOTIDE SEQUENCE [LARGE SCALE GENOMIC DNA]</scope>
    <source>
        <strain evidence="3">JCM 18657</strain>
    </source>
</reference>
<dbReference type="Proteomes" id="UP001596528">
    <property type="component" value="Unassembled WGS sequence"/>
</dbReference>
<accession>A0ABW2UZX3</accession>
<keyword evidence="3" id="KW-1185">Reference proteome</keyword>
<dbReference type="Gene3D" id="2.60.40.1080">
    <property type="match status" value="4"/>
</dbReference>
<feature type="domain" description="BIG2" evidence="1">
    <location>
        <begin position="246"/>
        <end position="326"/>
    </location>
</feature>
<evidence type="ECO:0000313" key="2">
    <source>
        <dbReference type="EMBL" id="MFC7748631.1"/>
    </source>
</evidence>
<dbReference type="InterPro" id="IPR003343">
    <property type="entry name" value="Big_2"/>
</dbReference>
<comment type="caution">
    <text evidence="2">The sequence shown here is derived from an EMBL/GenBank/DDBJ whole genome shotgun (WGS) entry which is preliminary data.</text>
</comment>